<reference evidence="2 3" key="1">
    <citation type="submission" date="2014-02" db="EMBL/GenBank/DDBJ databases">
        <title>Transposable element dynamics among asymbiotic and ectomycorrhizal Amanita fungi.</title>
        <authorList>
            <consortium name="DOE Joint Genome Institute"/>
            <person name="Hess J."/>
            <person name="Skrede I."/>
            <person name="Wolfe B."/>
            <person name="LaButti K."/>
            <person name="Ohm R.A."/>
            <person name="Grigoriev I.V."/>
            <person name="Pringle A."/>
        </authorList>
    </citation>
    <scope>NUCLEOTIDE SEQUENCE [LARGE SCALE GENOMIC DNA]</scope>
    <source>
        <strain evidence="2 3">SKay4041</strain>
    </source>
</reference>
<dbReference type="EMBL" id="KZ301973">
    <property type="protein sequence ID" value="PFH53459.1"/>
    <property type="molecule type" value="Genomic_DNA"/>
</dbReference>
<feature type="compositionally biased region" description="Low complexity" evidence="1">
    <location>
        <begin position="89"/>
        <end position="101"/>
    </location>
</feature>
<protein>
    <submittedName>
        <fullName evidence="2">Uncharacterized protein</fullName>
    </submittedName>
</protein>
<gene>
    <name evidence="2" type="ORF">AMATHDRAFT_45345</name>
</gene>
<organism evidence="2 3">
    <name type="scientific">Amanita thiersii Skay4041</name>
    <dbReference type="NCBI Taxonomy" id="703135"/>
    <lineage>
        <taxon>Eukaryota</taxon>
        <taxon>Fungi</taxon>
        <taxon>Dikarya</taxon>
        <taxon>Basidiomycota</taxon>
        <taxon>Agaricomycotina</taxon>
        <taxon>Agaricomycetes</taxon>
        <taxon>Agaricomycetidae</taxon>
        <taxon>Agaricales</taxon>
        <taxon>Pluteineae</taxon>
        <taxon>Amanitaceae</taxon>
        <taxon>Amanita</taxon>
    </lineage>
</organism>
<feature type="region of interest" description="Disordered" evidence="1">
    <location>
        <begin position="203"/>
        <end position="228"/>
    </location>
</feature>
<keyword evidence="3" id="KW-1185">Reference proteome</keyword>
<accession>A0A2A9NSE7</accession>
<dbReference type="Proteomes" id="UP000242287">
    <property type="component" value="Unassembled WGS sequence"/>
</dbReference>
<feature type="compositionally biased region" description="Basic and acidic residues" evidence="1">
    <location>
        <begin position="478"/>
        <end position="509"/>
    </location>
</feature>
<dbReference type="OrthoDB" id="3070411at2759"/>
<evidence type="ECO:0000313" key="2">
    <source>
        <dbReference type="EMBL" id="PFH53459.1"/>
    </source>
</evidence>
<name>A0A2A9NSE7_9AGAR</name>
<evidence type="ECO:0000256" key="1">
    <source>
        <dbReference type="SAM" id="MobiDB-lite"/>
    </source>
</evidence>
<dbReference type="AlphaFoldDB" id="A0A2A9NSE7"/>
<evidence type="ECO:0000313" key="3">
    <source>
        <dbReference type="Proteomes" id="UP000242287"/>
    </source>
</evidence>
<feature type="region of interest" description="Disordered" evidence="1">
    <location>
        <begin position="142"/>
        <end position="184"/>
    </location>
</feature>
<feature type="compositionally biased region" description="Low complexity" evidence="1">
    <location>
        <begin position="160"/>
        <end position="176"/>
    </location>
</feature>
<feature type="region of interest" description="Disordered" evidence="1">
    <location>
        <begin position="478"/>
        <end position="582"/>
    </location>
</feature>
<feature type="compositionally biased region" description="Low complexity" evidence="1">
    <location>
        <begin position="253"/>
        <end position="280"/>
    </location>
</feature>
<proteinExistence type="predicted"/>
<feature type="region of interest" description="Disordered" evidence="1">
    <location>
        <begin position="1"/>
        <end position="102"/>
    </location>
</feature>
<sequence length="605" mass="65201">MSAIVSGPATRPLPSSTVSHLQLPLDHGIPSGNSSLPTRRPRRSSPLAGPVLSNTGGEEPPPSSFHSRQSHSHLDTRARRPATSDGIISSRTTTDCSSDSRAQSVFPKISITRSKSAQKEEEVGNVPGHTGIIVKCENRPEETRHVKISPPISVNRTRPRSAQSACSFPSSPSGSSSRHRRSLHFQSPEVSAFLTPPTPIVPSLSASSSTSRGSISGSALSATGSLGSSQRILATETNNENRASLPYELHSRSSFQHSITSQPSSSSISRSRPSSAQQRSVPGPTLTPRPSTASSATSNSSSTSSSQDPSWLTQNTYGITPRFSRLGLASPGVVMPLSVKQYQRRQEVEERSKKRQSIEVAAADQNMFPSPQGHNVRVTGTKRQINMGSSLSCVNIQRRFSSYYPSTTLDVYPEDSTQAAAPNSLPKGRRKIERAKRPLSAYSDAEEIMKIKKELDGIIQVLKWDEQPRADKVEEIRIGMESGKDQPNEKSEERQVGSKGEEKQVDTGVERTGTGDGVIEGIVNSDREEAEVVMSSVPLSAPESTPPAIADSHKHMPSTVSPAPETTKVEKNKKQSKTGGNKLWKKTTIKAILAKLSTIWGKASI</sequence>
<feature type="compositionally biased region" description="Low complexity" evidence="1">
    <location>
        <begin position="291"/>
        <end position="306"/>
    </location>
</feature>
<feature type="region of interest" description="Disordered" evidence="1">
    <location>
        <begin position="252"/>
        <end position="313"/>
    </location>
</feature>